<dbReference type="EnsemblPlants" id="PGSC0003DMT400088846">
    <property type="protein sequence ID" value="PGSC0003DMT400088846"/>
    <property type="gene ID" value="PGSC0003DMG400038417"/>
</dbReference>
<dbReference type="PANTHER" id="PTHR33180">
    <property type="entry name" value="PHOTOSYSTEM II CP43 REACTION CENTER PROTEIN"/>
    <property type="match status" value="1"/>
</dbReference>
<dbReference type="HOGENOM" id="CLU_029307_2_3_1"/>
<dbReference type="InParanoid" id="M1DGV1"/>
<evidence type="ECO:0000256" key="1">
    <source>
        <dbReference type="SAM" id="MobiDB-lite"/>
    </source>
</evidence>
<evidence type="ECO:0000313" key="4">
    <source>
        <dbReference type="Proteomes" id="UP000011115"/>
    </source>
</evidence>
<dbReference type="PaxDb" id="4113-PGSC0003DMT400088846"/>
<dbReference type="AlphaFoldDB" id="M1DGV1"/>
<reference evidence="3" key="2">
    <citation type="submission" date="2015-06" db="UniProtKB">
        <authorList>
            <consortium name="EnsemblPlants"/>
        </authorList>
    </citation>
    <scope>IDENTIFICATION</scope>
    <source>
        <strain evidence="3">DM1-3 516 R44</strain>
    </source>
</reference>
<dbReference type="InterPro" id="IPR046796">
    <property type="entry name" value="Transposase_32_dom"/>
</dbReference>
<dbReference type="eggNOG" id="ENOG502R85P">
    <property type="taxonomic scope" value="Eukaryota"/>
</dbReference>
<proteinExistence type="predicted"/>
<dbReference type="Proteomes" id="UP000011115">
    <property type="component" value="Unassembled WGS sequence"/>
</dbReference>
<evidence type="ECO:0000313" key="3">
    <source>
        <dbReference type="EnsemblPlants" id="PGSC0003DMT400088846"/>
    </source>
</evidence>
<dbReference type="PANTHER" id="PTHR33180:SF31">
    <property type="entry name" value="POLYPROTEIN PROTEIN"/>
    <property type="match status" value="1"/>
</dbReference>
<protein>
    <recommendedName>
        <fullName evidence="2">Putative plant transposon protein domain-containing protein</fullName>
    </recommendedName>
</protein>
<sequence>MSNTIMPSQNEFVVHHPKVVCLGAILSRRSIDLRLFVKQEVAMRVKQRQTSLPFPILISELCRLAGVPGDDARDFEVTPSSSLEIRQAEAEDTREEADRRRSAPTDTSPEVNVESIPAEAFVPTPASGPSDDLDAPETSKIPLATTRDRHRDESAVDESDAETNEKQIEIREESIYRDLPDLEETIVQSVLQT</sequence>
<dbReference type="Pfam" id="PF20167">
    <property type="entry name" value="Transposase_32"/>
    <property type="match status" value="1"/>
</dbReference>
<feature type="compositionally biased region" description="Basic and acidic residues" evidence="1">
    <location>
        <begin position="86"/>
        <end position="103"/>
    </location>
</feature>
<feature type="domain" description="Putative plant transposon protein" evidence="2">
    <location>
        <begin position="2"/>
        <end position="68"/>
    </location>
</feature>
<feature type="region of interest" description="Disordered" evidence="1">
    <location>
        <begin position="71"/>
        <end position="167"/>
    </location>
</feature>
<accession>M1DGV1</accession>
<name>M1DGV1_SOLTU</name>
<evidence type="ECO:0000259" key="2">
    <source>
        <dbReference type="Pfam" id="PF20167"/>
    </source>
</evidence>
<organism evidence="3 4">
    <name type="scientific">Solanum tuberosum</name>
    <name type="common">Potato</name>
    <dbReference type="NCBI Taxonomy" id="4113"/>
    <lineage>
        <taxon>Eukaryota</taxon>
        <taxon>Viridiplantae</taxon>
        <taxon>Streptophyta</taxon>
        <taxon>Embryophyta</taxon>
        <taxon>Tracheophyta</taxon>
        <taxon>Spermatophyta</taxon>
        <taxon>Magnoliopsida</taxon>
        <taxon>eudicotyledons</taxon>
        <taxon>Gunneridae</taxon>
        <taxon>Pentapetalae</taxon>
        <taxon>asterids</taxon>
        <taxon>lamiids</taxon>
        <taxon>Solanales</taxon>
        <taxon>Solanaceae</taxon>
        <taxon>Solanoideae</taxon>
        <taxon>Solaneae</taxon>
        <taxon>Solanum</taxon>
    </lineage>
</organism>
<reference evidence="4" key="1">
    <citation type="journal article" date="2011" name="Nature">
        <title>Genome sequence and analysis of the tuber crop potato.</title>
        <authorList>
            <consortium name="The Potato Genome Sequencing Consortium"/>
        </authorList>
    </citation>
    <scope>NUCLEOTIDE SEQUENCE [LARGE SCALE GENOMIC DNA]</scope>
    <source>
        <strain evidence="4">cv. DM1-3 516 R44</strain>
    </source>
</reference>
<keyword evidence="4" id="KW-1185">Reference proteome</keyword>
<dbReference type="Gramene" id="PGSC0003DMT400088846">
    <property type="protein sequence ID" value="PGSC0003DMT400088846"/>
    <property type="gene ID" value="PGSC0003DMG400038417"/>
</dbReference>